<dbReference type="InterPro" id="IPR052713">
    <property type="entry name" value="FeoA"/>
</dbReference>
<dbReference type="AlphaFoldDB" id="F2NCB6"/>
<evidence type="ECO:0000256" key="1">
    <source>
        <dbReference type="ARBA" id="ARBA00023004"/>
    </source>
</evidence>
<evidence type="ECO:0000313" key="3">
    <source>
        <dbReference type="EMBL" id="AEB08980.1"/>
    </source>
</evidence>
<dbReference type="InterPro" id="IPR038157">
    <property type="entry name" value="FeoA_core_dom"/>
</dbReference>
<protein>
    <submittedName>
        <fullName evidence="3">FeoA family protein</fullName>
    </submittedName>
</protein>
<evidence type="ECO:0000259" key="2">
    <source>
        <dbReference type="SMART" id="SM00899"/>
    </source>
</evidence>
<accession>F2NCB6</accession>
<gene>
    <name evidence="3" type="ordered locus">Desac_1116</name>
</gene>
<keyword evidence="1" id="KW-0408">Iron</keyword>
<dbReference type="PANTHER" id="PTHR42954:SF2">
    <property type="entry name" value="FE(2+) TRANSPORT PROTEIN A"/>
    <property type="match status" value="1"/>
</dbReference>
<dbReference type="InterPro" id="IPR007167">
    <property type="entry name" value="Fe-transptr_FeoA-like"/>
</dbReference>
<dbReference type="OrthoDB" id="9811076at2"/>
<dbReference type="EMBL" id="CP002629">
    <property type="protein sequence ID" value="AEB08980.1"/>
    <property type="molecule type" value="Genomic_DNA"/>
</dbReference>
<evidence type="ECO:0000313" key="4">
    <source>
        <dbReference type="Proteomes" id="UP000000483"/>
    </source>
</evidence>
<dbReference type="Pfam" id="PF04023">
    <property type="entry name" value="FeoA"/>
    <property type="match status" value="1"/>
</dbReference>
<dbReference type="SMART" id="SM00899">
    <property type="entry name" value="FeoA"/>
    <property type="match status" value="1"/>
</dbReference>
<dbReference type="RefSeq" id="WP_013706092.1">
    <property type="nucleotide sequence ID" value="NC_015388.1"/>
</dbReference>
<dbReference type="HOGENOM" id="CLU_150646_12_4_7"/>
<name>F2NCB6_DESAR</name>
<dbReference type="InterPro" id="IPR008988">
    <property type="entry name" value="Transcriptional_repressor_C"/>
</dbReference>
<dbReference type="STRING" id="880072.Desac_1116"/>
<reference evidence="4" key="2">
    <citation type="submission" date="2011-03" db="EMBL/GenBank/DDBJ databases">
        <title>The complete genome of Desulfobacca acetoxidans DSM 11109.</title>
        <authorList>
            <consortium name="US DOE Joint Genome Institute (JGI-PGF)"/>
            <person name="Lucas S."/>
            <person name="Copeland A."/>
            <person name="Lapidus A."/>
            <person name="Bruce D."/>
            <person name="Goodwin L."/>
            <person name="Pitluck S."/>
            <person name="Peters L."/>
            <person name="Kyrpides N."/>
            <person name="Mavromatis K."/>
            <person name="Ivanova N."/>
            <person name="Ovchinnikova G."/>
            <person name="Teshima H."/>
            <person name="Detter J.C."/>
            <person name="Han C."/>
            <person name="Land M."/>
            <person name="Hauser L."/>
            <person name="Markowitz V."/>
            <person name="Cheng J.-F."/>
            <person name="Hugenholtz P."/>
            <person name="Woyke T."/>
            <person name="Wu D."/>
            <person name="Spring S."/>
            <person name="Schueler E."/>
            <person name="Brambilla E."/>
            <person name="Klenk H.-P."/>
            <person name="Eisen J.A."/>
        </authorList>
    </citation>
    <scope>NUCLEOTIDE SEQUENCE [LARGE SCALE GENOMIC DNA]</scope>
    <source>
        <strain evidence="4">ATCC 700848 / DSM 11109 / ASRB2</strain>
    </source>
</reference>
<dbReference type="SUPFAM" id="SSF50037">
    <property type="entry name" value="C-terminal domain of transcriptional repressors"/>
    <property type="match status" value="1"/>
</dbReference>
<dbReference type="PANTHER" id="PTHR42954">
    <property type="entry name" value="FE(2+) TRANSPORT PROTEIN A"/>
    <property type="match status" value="1"/>
</dbReference>
<dbReference type="KEGG" id="dao:Desac_1116"/>
<organism evidence="3 4">
    <name type="scientific">Desulfobacca acetoxidans (strain ATCC 700848 / DSM 11109 / ASRB2)</name>
    <dbReference type="NCBI Taxonomy" id="880072"/>
    <lineage>
        <taxon>Bacteria</taxon>
        <taxon>Pseudomonadati</taxon>
        <taxon>Thermodesulfobacteriota</taxon>
        <taxon>Desulfobaccia</taxon>
        <taxon>Desulfobaccales</taxon>
        <taxon>Desulfobaccaceae</taxon>
        <taxon>Desulfobacca</taxon>
    </lineage>
</organism>
<dbReference type="Gene3D" id="2.30.30.90">
    <property type="match status" value="1"/>
</dbReference>
<reference evidence="3 4" key="1">
    <citation type="journal article" date="2011" name="Stand. Genomic Sci.">
        <title>Complete genome sequence of the acetate-degrading sulfate reducer Desulfobacca acetoxidans type strain (ASRB2).</title>
        <authorList>
            <person name="Goker M."/>
            <person name="Teshima H."/>
            <person name="Lapidus A."/>
            <person name="Nolan M."/>
            <person name="Lucas S."/>
            <person name="Hammon N."/>
            <person name="Deshpande S."/>
            <person name="Cheng J.F."/>
            <person name="Tapia R."/>
            <person name="Han C."/>
            <person name="Goodwin L."/>
            <person name="Pitluck S."/>
            <person name="Huntemann M."/>
            <person name="Liolios K."/>
            <person name="Ivanova N."/>
            <person name="Pagani I."/>
            <person name="Mavromatis K."/>
            <person name="Ovchinikova G."/>
            <person name="Pati A."/>
            <person name="Chen A."/>
            <person name="Palaniappan K."/>
            <person name="Land M."/>
            <person name="Hauser L."/>
            <person name="Brambilla E.M."/>
            <person name="Rohde M."/>
            <person name="Spring S."/>
            <person name="Detter J.C."/>
            <person name="Woyke T."/>
            <person name="Bristow J."/>
            <person name="Eisen J.A."/>
            <person name="Markowitz V."/>
            <person name="Hugenholtz P."/>
            <person name="Kyrpides N.C."/>
            <person name="Klenk H.P."/>
        </authorList>
    </citation>
    <scope>NUCLEOTIDE SEQUENCE [LARGE SCALE GENOMIC DNA]</scope>
    <source>
        <strain evidence="4">ATCC 700848 / DSM 11109 / ASRB2</strain>
    </source>
</reference>
<dbReference type="eggNOG" id="COG1918">
    <property type="taxonomic scope" value="Bacteria"/>
</dbReference>
<proteinExistence type="predicted"/>
<dbReference type="GO" id="GO:0046914">
    <property type="term" value="F:transition metal ion binding"/>
    <property type="evidence" value="ECO:0007669"/>
    <property type="project" value="InterPro"/>
</dbReference>
<keyword evidence="4" id="KW-1185">Reference proteome</keyword>
<feature type="domain" description="Ferrous iron transporter FeoA-like" evidence="2">
    <location>
        <begin position="4"/>
        <end position="76"/>
    </location>
</feature>
<sequence>MPVKKLSELLPGEHGVVERVTGVGPFRQRLLEMGLTRGVRVDMEKTAPLGDPTEYVVKGCHISLRRSEADMIVLNIDSEGTD</sequence>
<dbReference type="Proteomes" id="UP000000483">
    <property type="component" value="Chromosome"/>
</dbReference>